<feature type="modified residue" description="4-aspartylphosphate" evidence="1">
    <location>
        <position position="66"/>
    </location>
</feature>
<sequence>MTSILATPATAAPPLGVLVVDDEPVVLEQIAAALRRRGHDVTLAGSAAEAADLMARRPDIGVVVTDIRMPGEDGLTLARGLTGQDETTRPEVVFVTGHATIEDAASAVRIGAADFLRKPLRAAELAAAVAAAMDRAVSRRGAGVAPAGLQDTLTGLTGRADLVGRLLSPHAGPVGLILIDLDRFRLVNEALGMPAGDAILAATAQRASAAVSRDALVARFGDDEFAVLVEGEAGVAALPALAEALRLAVTQEIGDAGTRRTLTASVGYAASWEGDGAACLHGAEAAVRTARGRGGNRAASLSEAEAEGGLRRARIATSLGAALSGAGCGIALAFQPVVRASDLSLLGFEALVRFHDPALGRCDPDEFLPVAEEFGLMGALGRRVMAMALDAAASWGKAGLPFGRIAVNVAASELRDPAYTATLTGMVAASGLAPAVLCLEVTEGEALPPEALPTLAALREAGYGIAIDDFGVGHSSLARLRDLPATLVKFDRRFTERLPGTEPDRALLLGMVRLAGALGLATVAEGVETPAQLAALREVGVGACQGYLLGKPMPSDEVPGFLRGR</sequence>
<dbReference type="InterPro" id="IPR029787">
    <property type="entry name" value="Nucleotide_cyclase"/>
</dbReference>
<dbReference type="PROSITE" id="PS50110">
    <property type="entry name" value="RESPONSE_REGULATORY"/>
    <property type="match status" value="1"/>
</dbReference>
<evidence type="ECO:0000313" key="5">
    <source>
        <dbReference type="EMBL" id="MBR0660960.1"/>
    </source>
</evidence>
<keyword evidence="1" id="KW-0597">Phosphoprotein</keyword>
<comment type="caution">
    <text evidence="5">The sequence shown here is derived from an EMBL/GenBank/DDBJ whole genome shotgun (WGS) entry which is preliminary data.</text>
</comment>
<name>A0A9X9WKV0_9PROT</name>
<feature type="domain" description="Response regulatory" evidence="2">
    <location>
        <begin position="16"/>
        <end position="133"/>
    </location>
</feature>
<dbReference type="Gene3D" id="3.40.50.2300">
    <property type="match status" value="1"/>
</dbReference>
<dbReference type="Gene3D" id="3.20.20.450">
    <property type="entry name" value="EAL domain"/>
    <property type="match status" value="1"/>
</dbReference>
<dbReference type="CDD" id="cd01948">
    <property type="entry name" value="EAL"/>
    <property type="match status" value="1"/>
</dbReference>
<dbReference type="SMART" id="SM00052">
    <property type="entry name" value="EAL"/>
    <property type="match status" value="1"/>
</dbReference>
<evidence type="ECO:0000313" key="6">
    <source>
        <dbReference type="EMBL" id="NKE19840.1"/>
    </source>
</evidence>
<dbReference type="InterPro" id="IPR035919">
    <property type="entry name" value="EAL_sf"/>
</dbReference>
<dbReference type="NCBIfam" id="TIGR00254">
    <property type="entry name" value="GGDEF"/>
    <property type="match status" value="1"/>
</dbReference>
<organism evidence="5 8">
    <name type="scientific">Neoroseomonas oryzicola</name>
    <dbReference type="NCBI Taxonomy" id="535904"/>
    <lineage>
        <taxon>Bacteria</taxon>
        <taxon>Pseudomonadati</taxon>
        <taxon>Pseudomonadota</taxon>
        <taxon>Alphaproteobacteria</taxon>
        <taxon>Acetobacterales</taxon>
        <taxon>Acetobacteraceae</taxon>
        <taxon>Neoroseomonas</taxon>
    </lineage>
</organism>
<dbReference type="PANTHER" id="PTHR33121">
    <property type="entry name" value="CYCLIC DI-GMP PHOSPHODIESTERASE PDEF"/>
    <property type="match status" value="1"/>
</dbReference>
<dbReference type="PROSITE" id="PS50887">
    <property type="entry name" value="GGDEF"/>
    <property type="match status" value="1"/>
</dbReference>
<evidence type="ECO:0000259" key="4">
    <source>
        <dbReference type="PROSITE" id="PS50887"/>
    </source>
</evidence>
<dbReference type="GO" id="GO:0000160">
    <property type="term" value="P:phosphorelay signal transduction system"/>
    <property type="evidence" value="ECO:0007669"/>
    <property type="project" value="InterPro"/>
</dbReference>
<dbReference type="Pfam" id="PF00563">
    <property type="entry name" value="EAL"/>
    <property type="match status" value="1"/>
</dbReference>
<dbReference type="InterPro" id="IPR043128">
    <property type="entry name" value="Rev_trsase/Diguanyl_cyclase"/>
</dbReference>
<evidence type="ECO:0000259" key="3">
    <source>
        <dbReference type="PROSITE" id="PS50883"/>
    </source>
</evidence>
<evidence type="ECO:0000259" key="2">
    <source>
        <dbReference type="PROSITE" id="PS50110"/>
    </source>
</evidence>
<dbReference type="SUPFAM" id="SSF52172">
    <property type="entry name" value="CheY-like"/>
    <property type="match status" value="1"/>
</dbReference>
<dbReference type="Pfam" id="PF00072">
    <property type="entry name" value="Response_reg"/>
    <property type="match status" value="1"/>
</dbReference>
<dbReference type="EMBL" id="JAAEDK010000041">
    <property type="protein sequence ID" value="MBR0660960.1"/>
    <property type="molecule type" value="Genomic_DNA"/>
</dbReference>
<dbReference type="SUPFAM" id="SSF55073">
    <property type="entry name" value="Nucleotide cyclase"/>
    <property type="match status" value="1"/>
</dbReference>
<feature type="domain" description="GGDEF" evidence="4">
    <location>
        <begin position="172"/>
        <end position="303"/>
    </location>
</feature>
<dbReference type="InterPro" id="IPR001789">
    <property type="entry name" value="Sig_transdc_resp-reg_receiver"/>
</dbReference>
<dbReference type="InterPro" id="IPR050706">
    <property type="entry name" value="Cyclic-di-GMP_PDE-like"/>
</dbReference>
<accession>A0A9X9WKV0</accession>
<dbReference type="Proteomes" id="UP000746741">
    <property type="component" value="Unassembled WGS sequence"/>
</dbReference>
<reference evidence="5" key="1">
    <citation type="submission" date="2020-01" db="EMBL/GenBank/DDBJ databases">
        <authorList>
            <person name="Rat A."/>
        </authorList>
    </citation>
    <scope>NUCLEOTIDE SEQUENCE</scope>
    <source>
        <strain evidence="5">LMG 31161</strain>
    </source>
</reference>
<dbReference type="EMBL" id="JAAVUP010000014">
    <property type="protein sequence ID" value="NKE19840.1"/>
    <property type="molecule type" value="Genomic_DNA"/>
</dbReference>
<dbReference type="InterPro" id="IPR011006">
    <property type="entry name" value="CheY-like_superfamily"/>
</dbReference>
<gene>
    <name evidence="6" type="ORF">GWK15_22985</name>
    <name evidence="5" type="ORF">GXW75_17010</name>
</gene>
<dbReference type="Proteomes" id="UP001138708">
    <property type="component" value="Unassembled WGS sequence"/>
</dbReference>
<dbReference type="PROSITE" id="PS50883">
    <property type="entry name" value="EAL"/>
    <property type="match status" value="1"/>
</dbReference>
<dbReference type="Pfam" id="PF00990">
    <property type="entry name" value="GGDEF"/>
    <property type="match status" value="1"/>
</dbReference>
<reference evidence="6 7" key="2">
    <citation type="submission" date="2020-02" db="EMBL/GenBank/DDBJ databases">
        <authorList>
            <person name="Sun Q."/>
            <person name="Inoue M."/>
        </authorList>
    </citation>
    <scope>NUCLEOTIDE SEQUENCE [LARGE SCALE GENOMIC DNA]</scope>
    <source>
        <strain evidence="6 7">KCTC 22478</strain>
    </source>
</reference>
<protein>
    <submittedName>
        <fullName evidence="5">EAL domain-containing protein</fullName>
    </submittedName>
</protein>
<dbReference type="SMART" id="SM00267">
    <property type="entry name" value="GGDEF"/>
    <property type="match status" value="1"/>
</dbReference>
<dbReference type="AlphaFoldDB" id="A0A9X9WKV0"/>
<evidence type="ECO:0000313" key="7">
    <source>
        <dbReference type="Proteomes" id="UP000746741"/>
    </source>
</evidence>
<dbReference type="CDD" id="cd00156">
    <property type="entry name" value="REC"/>
    <property type="match status" value="1"/>
</dbReference>
<dbReference type="Gene3D" id="3.30.70.270">
    <property type="match status" value="1"/>
</dbReference>
<keyword evidence="7" id="KW-1185">Reference proteome</keyword>
<dbReference type="PANTHER" id="PTHR33121:SF70">
    <property type="entry name" value="SIGNALING PROTEIN YKOW"/>
    <property type="match status" value="1"/>
</dbReference>
<dbReference type="RefSeq" id="WP_168043749.1">
    <property type="nucleotide sequence ID" value="NZ_JAAEDK010000041.1"/>
</dbReference>
<feature type="domain" description="EAL" evidence="3">
    <location>
        <begin position="312"/>
        <end position="565"/>
    </location>
</feature>
<evidence type="ECO:0000313" key="8">
    <source>
        <dbReference type="Proteomes" id="UP001138708"/>
    </source>
</evidence>
<reference evidence="5" key="3">
    <citation type="journal article" date="2021" name="Syst. Appl. Microbiol.">
        <title>Roseomonas hellenica sp. nov., isolated from roots of wild-growing Alkanna tinctoria.</title>
        <authorList>
            <person name="Rat A."/>
            <person name="Naranjo H.D."/>
            <person name="Lebbe L."/>
            <person name="Cnockaert M."/>
            <person name="Krigas N."/>
            <person name="Grigoriadou K."/>
            <person name="Maloupa E."/>
            <person name="Willems A."/>
        </authorList>
    </citation>
    <scope>NUCLEOTIDE SEQUENCE</scope>
    <source>
        <strain evidence="5">LMG 31161</strain>
    </source>
</reference>
<dbReference type="InterPro" id="IPR001633">
    <property type="entry name" value="EAL_dom"/>
</dbReference>
<dbReference type="SMART" id="SM00448">
    <property type="entry name" value="REC"/>
    <property type="match status" value="1"/>
</dbReference>
<evidence type="ECO:0000256" key="1">
    <source>
        <dbReference type="PROSITE-ProRule" id="PRU00169"/>
    </source>
</evidence>
<dbReference type="InterPro" id="IPR000160">
    <property type="entry name" value="GGDEF_dom"/>
</dbReference>
<proteinExistence type="predicted"/>
<dbReference type="GO" id="GO:0071111">
    <property type="term" value="F:cyclic-guanylate-specific phosphodiesterase activity"/>
    <property type="evidence" value="ECO:0007669"/>
    <property type="project" value="InterPro"/>
</dbReference>
<dbReference type="SUPFAM" id="SSF141868">
    <property type="entry name" value="EAL domain-like"/>
    <property type="match status" value="1"/>
</dbReference>